<evidence type="ECO:0000313" key="12">
    <source>
        <dbReference type="Proteomes" id="UP000261520"/>
    </source>
</evidence>
<feature type="binding site" evidence="7">
    <location>
        <position position="71"/>
    </location>
    <ligand>
        <name>Fe cation</name>
        <dbReference type="ChEBI" id="CHEBI:24875"/>
        <label>2</label>
    </ligand>
</feature>
<feature type="disulfide bond" evidence="8">
    <location>
        <begin position="160"/>
        <end position="222"/>
    </location>
</feature>
<dbReference type="Ensembl" id="ENSPMGT00000009467.1">
    <property type="protein sequence ID" value="ENSPMGP00000008890.1"/>
    <property type="gene ID" value="ENSPMGG00000007161.1"/>
</dbReference>
<name>A0A3B3ZWH6_9GOBI</name>
<keyword evidence="5 6" id="KW-0378">Hydrolase</keyword>
<evidence type="ECO:0000256" key="2">
    <source>
        <dbReference type="ARBA" id="ARBA00012646"/>
    </source>
</evidence>
<dbReference type="FunFam" id="3.60.21.10:FF:000062">
    <property type="entry name" value="Tartrate-resistant acid phosphatase type 5"/>
    <property type="match status" value="1"/>
</dbReference>
<reference evidence="11" key="1">
    <citation type="submission" date="2025-08" db="UniProtKB">
        <authorList>
            <consortium name="Ensembl"/>
        </authorList>
    </citation>
    <scope>IDENTIFICATION</scope>
</reference>
<dbReference type="InterPro" id="IPR051558">
    <property type="entry name" value="Metallophosphoesterase_PAP"/>
</dbReference>
<dbReference type="AlphaFoldDB" id="A0A3B3ZWH6"/>
<evidence type="ECO:0000256" key="3">
    <source>
        <dbReference type="ARBA" id="ARBA00015822"/>
    </source>
</evidence>
<evidence type="ECO:0000256" key="6">
    <source>
        <dbReference type="PIRNR" id="PIRNR000898"/>
    </source>
</evidence>
<protein>
    <recommendedName>
        <fullName evidence="3 6">Tartrate-resistant acid phosphatase type 5</fullName>
        <ecNumber evidence="2 6">3.1.3.2</ecNumber>
    </recommendedName>
</protein>
<dbReference type="GO" id="GO:0003993">
    <property type="term" value="F:acid phosphatase activity"/>
    <property type="evidence" value="ECO:0007669"/>
    <property type="project" value="UniProtKB-UniRule"/>
</dbReference>
<feature type="binding site" evidence="7">
    <location>
        <position position="208"/>
    </location>
    <ligand>
        <name>Fe cation</name>
        <dbReference type="ChEBI" id="CHEBI:24875"/>
        <label>2</label>
    </ligand>
</feature>
<dbReference type="InterPro" id="IPR024927">
    <property type="entry name" value="Acid_PPase"/>
</dbReference>
<keyword evidence="4" id="KW-0732">Signal</keyword>
<feature type="glycosylation site" description="N-linked (GlcNAc...) asparagine" evidence="9">
    <location>
        <position position="116"/>
    </location>
</feature>
<keyword evidence="6 7" id="KW-0408">Iron</keyword>
<feature type="binding site" evidence="7">
    <location>
        <position position="110"/>
    </location>
    <ligand>
        <name>Fe cation</name>
        <dbReference type="ChEBI" id="CHEBI:24875"/>
        <label>2</label>
    </ligand>
</feature>
<dbReference type="SUPFAM" id="SSF56300">
    <property type="entry name" value="Metallo-dependent phosphatases"/>
    <property type="match status" value="1"/>
</dbReference>
<organism evidence="11 12">
    <name type="scientific">Periophthalmus magnuspinnatus</name>
    <dbReference type="NCBI Taxonomy" id="409849"/>
    <lineage>
        <taxon>Eukaryota</taxon>
        <taxon>Metazoa</taxon>
        <taxon>Chordata</taxon>
        <taxon>Craniata</taxon>
        <taxon>Vertebrata</taxon>
        <taxon>Euteleostomi</taxon>
        <taxon>Actinopterygii</taxon>
        <taxon>Neopterygii</taxon>
        <taxon>Teleostei</taxon>
        <taxon>Neoteleostei</taxon>
        <taxon>Acanthomorphata</taxon>
        <taxon>Gobiaria</taxon>
        <taxon>Gobiiformes</taxon>
        <taxon>Gobioidei</taxon>
        <taxon>Gobiidae</taxon>
        <taxon>Oxudercinae</taxon>
        <taxon>Periophthalmus</taxon>
    </lineage>
</organism>
<keyword evidence="12" id="KW-1185">Reference proteome</keyword>
<evidence type="ECO:0000256" key="4">
    <source>
        <dbReference type="ARBA" id="ARBA00022729"/>
    </source>
</evidence>
<evidence type="ECO:0000256" key="9">
    <source>
        <dbReference type="PIRSR" id="PIRSR000898-3"/>
    </source>
</evidence>
<dbReference type="GO" id="GO:0046872">
    <property type="term" value="F:metal ion binding"/>
    <property type="evidence" value="ECO:0007669"/>
    <property type="project" value="UniProtKB-KW"/>
</dbReference>
<dbReference type="Gene3D" id="3.60.21.10">
    <property type="match status" value="1"/>
</dbReference>
<dbReference type="InterPro" id="IPR004843">
    <property type="entry name" value="Calcineurin-like_PHP"/>
</dbReference>
<feature type="binding site" evidence="7">
    <location>
        <position position="71"/>
    </location>
    <ligand>
        <name>Fe cation</name>
        <dbReference type="ChEBI" id="CHEBI:24875"/>
        <label>1</label>
    </ligand>
</feature>
<dbReference type="CDD" id="cd07378">
    <property type="entry name" value="MPP_ACP5"/>
    <property type="match status" value="1"/>
</dbReference>
<dbReference type="EC" id="3.1.3.2" evidence="2 6"/>
<feature type="domain" description="Calcineurin-like phosphoesterase" evidence="10">
    <location>
        <begin position="28"/>
        <end position="246"/>
    </location>
</feature>
<reference evidence="11" key="2">
    <citation type="submission" date="2025-09" db="UniProtKB">
        <authorList>
            <consortium name="Ensembl"/>
        </authorList>
    </citation>
    <scope>IDENTIFICATION</scope>
</reference>
<evidence type="ECO:0000256" key="5">
    <source>
        <dbReference type="ARBA" id="ARBA00022801"/>
    </source>
</evidence>
<proteinExistence type="predicted"/>
<evidence type="ECO:0000256" key="7">
    <source>
        <dbReference type="PIRSR" id="PIRSR000898-1"/>
    </source>
</evidence>
<accession>A0A3B3ZWH6</accession>
<evidence type="ECO:0000313" key="11">
    <source>
        <dbReference type="Ensembl" id="ENSPMGP00000008890.1"/>
    </source>
</evidence>
<dbReference type="Pfam" id="PF00149">
    <property type="entry name" value="Metallophos"/>
    <property type="match status" value="1"/>
</dbReference>
<dbReference type="PIRSF" id="PIRSF000898">
    <property type="entry name" value="Acid_Ptase_5"/>
    <property type="match status" value="1"/>
</dbReference>
<evidence type="ECO:0000256" key="1">
    <source>
        <dbReference type="ARBA" id="ARBA00000032"/>
    </source>
</evidence>
<dbReference type="Proteomes" id="UP000261520">
    <property type="component" value="Unplaced"/>
</dbReference>
<feature type="binding site" evidence="7">
    <location>
        <position position="74"/>
    </location>
    <ligand>
        <name>Fe cation</name>
        <dbReference type="ChEBI" id="CHEBI:24875"/>
        <label>1</label>
    </ligand>
</feature>
<comment type="catalytic activity">
    <reaction evidence="1 6">
        <text>a phosphate monoester + H2O = an alcohol + phosphate</text>
        <dbReference type="Rhea" id="RHEA:15017"/>
        <dbReference type="ChEBI" id="CHEBI:15377"/>
        <dbReference type="ChEBI" id="CHEBI:30879"/>
        <dbReference type="ChEBI" id="CHEBI:43474"/>
        <dbReference type="ChEBI" id="CHEBI:67140"/>
        <dbReference type="EC" id="3.1.3.2"/>
    </reaction>
</comment>
<keyword evidence="8" id="KW-1015">Disulfide bond</keyword>
<dbReference type="PANTHER" id="PTHR10161">
    <property type="entry name" value="TARTRATE-RESISTANT ACID PHOSPHATASE TYPE 5"/>
    <property type="match status" value="1"/>
</dbReference>
<evidence type="ECO:0000259" key="10">
    <source>
        <dbReference type="Pfam" id="PF00149"/>
    </source>
</evidence>
<comment type="cofactor">
    <cofactor evidence="7">
        <name>Fe cation</name>
        <dbReference type="ChEBI" id="CHEBI:24875"/>
    </cofactor>
    <text evidence="7">Binds 2 iron ions per subunit.</text>
</comment>
<keyword evidence="7" id="KW-0479">Metal-binding</keyword>
<evidence type="ECO:0000256" key="8">
    <source>
        <dbReference type="PIRSR" id="PIRSR000898-2"/>
    </source>
</evidence>
<dbReference type="STRING" id="409849.ENSPMGP00000008890"/>
<feature type="binding site" evidence="7">
    <location>
        <position position="243"/>
    </location>
    <ligand>
        <name>Fe cation</name>
        <dbReference type="ChEBI" id="CHEBI:24875"/>
        <label>2</label>
    </ligand>
</feature>
<dbReference type="GO" id="GO:0045453">
    <property type="term" value="P:bone resorption"/>
    <property type="evidence" value="ECO:0007669"/>
    <property type="project" value="TreeGrafter"/>
</dbReference>
<feature type="binding site" evidence="7">
    <location>
        <position position="33"/>
    </location>
    <ligand>
        <name>Fe cation</name>
        <dbReference type="ChEBI" id="CHEBI:24875"/>
        <label>1</label>
    </ligand>
</feature>
<dbReference type="InterPro" id="IPR029052">
    <property type="entry name" value="Metallo-depent_PP-like"/>
</dbReference>
<feature type="binding site" evidence="7">
    <location>
        <position position="245"/>
    </location>
    <ligand>
        <name>Fe cation</name>
        <dbReference type="ChEBI" id="CHEBI:24875"/>
        <label>1</label>
    </ligand>
</feature>
<sequence>LGSGLVQYYSTFPQQYSRASGRSGPLGFAVFADWGGLPFPPYHTLQQAAVAEELSRLSQEPGLDFILSLGDHFYFDGVKDVQDPRFKQTFERVFHQPSLQDVPWYLVSGNHDHRGNVSAQIQYSNVSQRWYPSLYYSLVYPVPGSNMTLTVLMIDTVVLCGNTWDQDQPQGPDDPRESVQQTYYILGSDCCSVSFVSCRSEYVLVAGHYPVWSIGHHGPTPCLRDRLRPLLKKYRVSAYLSGHDHNLQFIREEDGTAYVVSGSGMISDVDTAHRSSVPQAWQLFSSPVNHTVGGVAYFQLSPDNMMVSFMQTGGKCVYQAQLPSQTYYLGVKGSVGGCTGSG</sequence>
<dbReference type="PANTHER" id="PTHR10161:SF29">
    <property type="entry name" value="TARTRATE-RESISTANT ACID PHOSPHATASE TYPE 5"/>
    <property type="match status" value="1"/>
</dbReference>